<dbReference type="SUPFAM" id="SSF55785">
    <property type="entry name" value="PYP-like sensor domain (PAS domain)"/>
    <property type="match status" value="2"/>
</dbReference>
<dbReference type="SMART" id="SM00091">
    <property type="entry name" value="PAS"/>
    <property type="match status" value="2"/>
</dbReference>
<evidence type="ECO:0000259" key="1">
    <source>
        <dbReference type="PROSITE" id="PS50112"/>
    </source>
</evidence>
<feature type="domain" description="PAS" evidence="1">
    <location>
        <begin position="164"/>
        <end position="235"/>
    </location>
</feature>
<sequence length="481" mass="52025">MQTASMNKQIALTRQTAFTTPGVLPGVLSAGVVGSLIAAAGDVTFILSNEGTILDVAVSQGELANHGFADWVGEAWVDTMTVESRTKAAEMLSGAKEAAPPRWRQVNHPAAGGDVPVRYLVMALGDSDRLIAIGREMRAAAAMQQRLLQTQQSLERDYIRLRQVETRYRMLFDMAPEPVLVVDVRSRRIREANPAAHNLCGSREGSLIGNAINTIVSPDQRDDLIAYLGAAEAADNIEPIVLRLADRREEAKISARLFRQSGTPLLIVRVEPTTVDGAEHRFDAILTEVVERMPDAFVLVDRDLNVLTANAAFVELAEMPSATRVVGESLSTWLGRPGIDLGLIAGQLREHGSVRNVATVLRGSAGAQEEVEVSGVIAPLDGSECYGLTIRTVGRRMPNAPAPSREIPRSVDQLTELVGRMSLKEIVRESTDMIERLCIEAALAYTSDNRASAAEILGVSRQSLYSKLHRHGLGNLVASDS</sequence>
<keyword evidence="3" id="KW-1185">Reference proteome</keyword>
<dbReference type="PROSITE" id="PS50112">
    <property type="entry name" value="PAS"/>
    <property type="match status" value="1"/>
</dbReference>
<dbReference type="InterPro" id="IPR011785">
    <property type="entry name" value="Tscrpt_reg_PpsR-CrtJ"/>
</dbReference>
<dbReference type="GO" id="GO:0043565">
    <property type="term" value="F:sequence-specific DNA binding"/>
    <property type="evidence" value="ECO:0007669"/>
    <property type="project" value="InterPro"/>
</dbReference>
<dbReference type="CDD" id="cd00130">
    <property type="entry name" value="PAS"/>
    <property type="match status" value="1"/>
</dbReference>
<dbReference type="PANTHER" id="PTHR44757">
    <property type="entry name" value="DIGUANYLATE CYCLASE DGCP"/>
    <property type="match status" value="1"/>
</dbReference>
<dbReference type="eggNOG" id="COG2204">
    <property type="taxonomic scope" value="Bacteria"/>
</dbReference>
<accession>W0AGC0</accession>
<dbReference type="EMBL" id="CP006644">
    <property type="protein sequence ID" value="AHE55333.1"/>
    <property type="molecule type" value="Genomic_DNA"/>
</dbReference>
<dbReference type="Proteomes" id="UP000018851">
    <property type="component" value="Chromosome"/>
</dbReference>
<dbReference type="InterPro" id="IPR000014">
    <property type="entry name" value="PAS"/>
</dbReference>
<dbReference type="InterPro" id="IPR035965">
    <property type="entry name" value="PAS-like_dom_sf"/>
</dbReference>
<organism evidence="2 3">
    <name type="scientific">Sphingomonas sanxanigenens DSM 19645 = NX02</name>
    <dbReference type="NCBI Taxonomy" id="1123269"/>
    <lineage>
        <taxon>Bacteria</taxon>
        <taxon>Pseudomonadati</taxon>
        <taxon>Pseudomonadota</taxon>
        <taxon>Alphaproteobacteria</taxon>
        <taxon>Sphingomonadales</taxon>
        <taxon>Sphingomonadaceae</taxon>
        <taxon>Sphingomonas</taxon>
    </lineage>
</organism>
<dbReference type="PANTHER" id="PTHR44757:SF2">
    <property type="entry name" value="BIOFILM ARCHITECTURE MAINTENANCE PROTEIN MBAA"/>
    <property type="match status" value="1"/>
</dbReference>
<evidence type="ECO:0000313" key="2">
    <source>
        <dbReference type="EMBL" id="AHE55333.1"/>
    </source>
</evidence>
<gene>
    <name evidence="2" type="ORF">NX02_18320</name>
</gene>
<dbReference type="InterPro" id="IPR002197">
    <property type="entry name" value="HTH_Fis"/>
</dbReference>
<dbReference type="SUPFAM" id="SSF46689">
    <property type="entry name" value="Homeodomain-like"/>
    <property type="match status" value="1"/>
</dbReference>
<dbReference type="Gene3D" id="3.30.450.20">
    <property type="entry name" value="PAS domain"/>
    <property type="match status" value="3"/>
</dbReference>
<proteinExistence type="predicted"/>
<dbReference type="HOGENOM" id="CLU_562490_0_0_5"/>
<dbReference type="Pfam" id="PF13188">
    <property type="entry name" value="PAS_8"/>
    <property type="match status" value="2"/>
</dbReference>
<dbReference type="Gene3D" id="1.10.10.60">
    <property type="entry name" value="Homeodomain-like"/>
    <property type="match status" value="1"/>
</dbReference>
<dbReference type="InterPro" id="IPR009057">
    <property type="entry name" value="Homeodomain-like_sf"/>
</dbReference>
<evidence type="ECO:0000313" key="3">
    <source>
        <dbReference type="Proteomes" id="UP000018851"/>
    </source>
</evidence>
<dbReference type="NCBIfam" id="TIGR02040">
    <property type="entry name" value="PpsR-CrtJ"/>
    <property type="match status" value="1"/>
</dbReference>
<dbReference type="STRING" id="1123269.NX02_18320"/>
<protein>
    <recommendedName>
        <fullName evidence="1">PAS domain-containing protein</fullName>
    </recommendedName>
</protein>
<dbReference type="KEGG" id="ssan:NX02_18320"/>
<dbReference type="InterPro" id="IPR052155">
    <property type="entry name" value="Biofilm_reg_signaling"/>
</dbReference>
<dbReference type="PATRIC" id="fig|1123269.5.peg.3588"/>
<dbReference type="Pfam" id="PF02954">
    <property type="entry name" value="HTH_8"/>
    <property type="match status" value="1"/>
</dbReference>
<dbReference type="Gene3D" id="1.20.5.430">
    <property type="match status" value="1"/>
</dbReference>
<dbReference type="NCBIfam" id="TIGR00229">
    <property type="entry name" value="sensory_box"/>
    <property type="match status" value="1"/>
</dbReference>
<reference evidence="2 3" key="1">
    <citation type="submission" date="2013-07" db="EMBL/GenBank/DDBJ databases">
        <title>Completed genome of Sphingomonas sanxanigenens NX02.</title>
        <authorList>
            <person name="Ma T."/>
            <person name="Huang H."/>
            <person name="Wu M."/>
            <person name="Li X."/>
            <person name="Li G."/>
        </authorList>
    </citation>
    <scope>NUCLEOTIDE SEQUENCE [LARGE SCALE GENOMIC DNA]</scope>
    <source>
        <strain evidence="2 3">NX02</strain>
    </source>
</reference>
<dbReference type="AlphaFoldDB" id="W0AGC0"/>
<dbReference type="PRINTS" id="PR01590">
    <property type="entry name" value="HTHFIS"/>
</dbReference>
<name>W0AGC0_9SPHN</name>